<proteinExistence type="predicted"/>
<keyword evidence="3" id="KW-1185">Reference proteome</keyword>
<feature type="region of interest" description="Disordered" evidence="1">
    <location>
        <begin position="57"/>
        <end position="90"/>
    </location>
</feature>
<feature type="compositionally biased region" description="Polar residues" evidence="1">
    <location>
        <begin position="217"/>
        <end position="226"/>
    </location>
</feature>
<dbReference type="EMBL" id="JALJOQ010000151">
    <property type="protein sequence ID" value="KAK9793445.1"/>
    <property type="molecule type" value="Genomic_DNA"/>
</dbReference>
<dbReference type="Proteomes" id="UP001465755">
    <property type="component" value="Unassembled WGS sequence"/>
</dbReference>
<protein>
    <submittedName>
        <fullName evidence="2">Uncharacterized protein</fullName>
    </submittedName>
</protein>
<reference evidence="2 3" key="1">
    <citation type="journal article" date="2024" name="Nat. Commun.">
        <title>Phylogenomics reveals the evolutionary origins of lichenization in chlorophyte algae.</title>
        <authorList>
            <person name="Puginier C."/>
            <person name="Libourel C."/>
            <person name="Otte J."/>
            <person name="Skaloud P."/>
            <person name="Haon M."/>
            <person name="Grisel S."/>
            <person name="Petersen M."/>
            <person name="Berrin J.G."/>
            <person name="Delaux P.M."/>
            <person name="Dal Grande F."/>
            <person name="Keller J."/>
        </authorList>
    </citation>
    <scope>NUCLEOTIDE SEQUENCE [LARGE SCALE GENOMIC DNA]</scope>
    <source>
        <strain evidence="2 3">SAG 2036</strain>
    </source>
</reference>
<feature type="compositionally biased region" description="Low complexity" evidence="1">
    <location>
        <begin position="377"/>
        <end position="388"/>
    </location>
</feature>
<evidence type="ECO:0000313" key="2">
    <source>
        <dbReference type="EMBL" id="KAK9793445.1"/>
    </source>
</evidence>
<accession>A0AAW1NT39</accession>
<name>A0AAW1NT39_9CHLO</name>
<feature type="compositionally biased region" description="Polar residues" evidence="1">
    <location>
        <begin position="356"/>
        <end position="365"/>
    </location>
</feature>
<evidence type="ECO:0000313" key="3">
    <source>
        <dbReference type="Proteomes" id="UP001465755"/>
    </source>
</evidence>
<comment type="caution">
    <text evidence="2">The sequence shown here is derived from an EMBL/GenBank/DDBJ whole genome shotgun (WGS) entry which is preliminary data.</text>
</comment>
<gene>
    <name evidence="2" type="ORF">WJX73_005580</name>
</gene>
<sequence length="599" mass="65005">MGQPHHLDLNSHHEHENQASLSLEHAAYQTVMPYGYPAVVNGAPVHVGPDDEAVSMADHSQEMAGSQPGSAEPAGEEVHEGKSHRSSQAEKNALNRAAIAAQVDMIVRPQLEPMDSEGLSGWLTDLKAQAGQCTREFENARNWLKQVDAARGLARGAYRDDQRSSAKQAAWKEQVALGKQAQETLRNCKEASYRAAAAVEIVDTELKRRMGSGHPSAASSRQSGSGPSAKRRRTHTPQEACPFCEHTYTVRDGLSTKMGADGNRLHLRKCQCRKKTPPCKNCPSCRDNPELMSLSDPLVQQQYCESHIKCAICACNCPGSGKWVEGDVHSRQYYWGRTNRRMDSLARLGWHMNGPVSPQAQQSYTPLDPTMRDPSHHQQQPQQQHQQPEAPPAMAPSSHGPPHSHALPHTHAHAGAALHPVMDPGQAHSPPQQVPPGPHPQGALSERQVRQIKRLPADIRAQVHALQGSTPQLLTPMKSNGSVTAQVPSPYMTASPYSPSGATGPEIPCSPAPELPPEVGGLVREVFEVAAGQAAVVAVTQFLRAQRVTQLVDLQFLQLPWLQEALGPLGLPPLLLNKFLSMAQQRAGLSTQTSPSMLS</sequence>
<feature type="region of interest" description="Disordered" evidence="1">
    <location>
        <begin position="353"/>
        <end position="447"/>
    </location>
</feature>
<feature type="region of interest" description="Disordered" evidence="1">
    <location>
        <begin position="208"/>
        <end position="237"/>
    </location>
</feature>
<organism evidence="2 3">
    <name type="scientific">Symbiochloris irregularis</name>
    <dbReference type="NCBI Taxonomy" id="706552"/>
    <lineage>
        <taxon>Eukaryota</taxon>
        <taxon>Viridiplantae</taxon>
        <taxon>Chlorophyta</taxon>
        <taxon>core chlorophytes</taxon>
        <taxon>Trebouxiophyceae</taxon>
        <taxon>Trebouxiales</taxon>
        <taxon>Trebouxiaceae</taxon>
        <taxon>Symbiochloris</taxon>
    </lineage>
</organism>
<dbReference type="AlphaFoldDB" id="A0AAW1NT39"/>
<evidence type="ECO:0000256" key="1">
    <source>
        <dbReference type="SAM" id="MobiDB-lite"/>
    </source>
</evidence>